<dbReference type="EMBL" id="JAPTSV010000002">
    <property type="protein sequence ID" value="KAJ1530978.1"/>
    <property type="molecule type" value="Genomic_DNA"/>
</dbReference>
<dbReference type="GO" id="GO:0005634">
    <property type="term" value="C:nucleus"/>
    <property type="evidence" value="ECO:0007669"/>
    <property type="project" value="TreeGrafter"/>
</dbReference>
<dbReference type="GO" id="GO:0005829">
    <property type="term" value="C:cytosol"/>
    <property type="evidence" value="ECO:0007669"/>
    <property type="project" value="TreeGrafter"/>
</dbReference>
<comment type="caution">
    <text evidence="4">The sequence shown here is derived from an EMBL/GenBank/DDBJ whole genome shotgun (WGS) entry which is preliminary data.</text>
</comment>
<feature type="domain" description="Hikeshi-like N-terminal" evidence="2">
    <location>
        <begin position="12"/>
        <end position="138"/>
    </location>
</feature>
<dbReference type="Proteomes" id="UP001075354">
    <property type="component" value="Chromosome 2"/>
</dbReference>
<evidence type="ECO:0000256" key="1">
    <source>
        <dbReference type="ARBA" id="ARBA00006623"/>
    </source>
</evidence>
<dbReference type="GO" id="GO:0030544">
    <property type="term" value="F:Hsp70 protein binding"/>
    <property type="evidence" value="ECO:0007669"/>
    <property type="project" value="TreeGrafter"/>
</dbReference>
<dbReference type="GO" id="GO:0061608">
    <property type="term" value="F:nuclear import signal receptor activity"/>
    <property type="evidence" value="ECO:0007669"/>
    <property type="project" value="TreeGrafter"/>
</dbReference>
<dbReference type="InterPro" id="IPR008493">
    <property type="entry name" value="Hikeshi-like_N"/>
</dbReference>
<dbReference type="InterPro" id="IPR048364">
    <property type="entry name" value="Hikeshi-like_C"/>
</dbReference>
<reference evidence="4" key="1">
    <citation type="submission" date="2022-12" db="EMBL/GenBank/DDBJ databases">
        <title>Chromosome-level genome assembly of the bean flower thrips Megalurothrips usitatus.</title>
        <authorList>
            <person name="Ma L."/>
            <person name="Liu Q."/>
            <person name="Li H."/>
            <person name="Cai W."/>
        </authorList>
    </citation>
    <scope>NUCLEOTIDE SEQUENCE</scope>
    <source>
        <strain evidence="4">Cailab_2022a</strain>
    </source>
</reference>
<feature type="domain" description="Hikeshi-like C-terminal" evidence="3">
    <location>
        <begin position="147"/>
        <end position="206"/>
    </location>
</feature>
<comment type="similarity">
    <text evidence="1">Belongs to the OPI10 family.</text>
</comment>
<evidence type="ECO:0000313" key="4">
    <source>
        <dbReference type="EMBL" id="KAJ1530978.1"/>
    </source>
</evidence>
<dbReference type="PANTHER" id="PTHR12925:SF0">
    <property type="entry name" value="PROTEIN HIKESHI"/>
    <property type="match status" value="1"/>
</dbReference>
<dbReference type="GO" id="GO:0006606">
    <property type="term" value="P:protein import into nucleus"/>
    <property type="evidence" value="ECO:0007669"/>
    <property type="project" value="TreeGrafter"/>
</dbReference>
<protein>
    <recommendedName>
        <fullName evidence="6">Protein OPI10 homolog</fullName>
    </recommendedName>
</protein>
<proteinExistence type="inferred from homology"/>
<accession>A0AAV7XWR0</accession>
<sequence>MENPVPAMFGLIVSGRIVQTDFVPLTPTSLVSTIAQAENINHVVIFLTGATPFPPDMGGLVFFGWPDETTGTSNWQLLGFISNDKPSAIFKVSNLKKTSSLGSAFQNPFALHVSKNAQIGISVETITSIQQQVSQLTSSPDGSTVTNFHEFCTKMLENFMNYASSFSQSQSQMTPNPTEQYVPLSTLQSWYNNFSRRLEQNPYFWRS</sequence>
<evidence type="ECO:0000259" key="2">
    <source>
        <dbReference type="Pfam" id="PF05603"/>
    </source>
</evidence>
<gene>
    <name evidence="4" type="ORF">ONE63_005814</name>
</gene>
<keyword evidence="5" id="KW-1185">Reference proteome</keyword>
<evidence type="ECO:0000259" key="3">
    <source>
        <dbReference type="Pfam" id="PF21057"/>
    </source>
</evidence>
<evidence type="ECO:0000313" key="5">
    <source>
        <dbReference type="Proteomes" id="UP001075354"/>
    </source>
</evidence>
<dbReference type="Pfam" id="PF21057">
    <property type="entry name" value="Hikeshi-like_C"/>
    <property type="match status" value="1"/>
</dbReference>
<dbReference type="InterPro" id="IPR031318">
    <property type="entry name" value="OPI10"/>
</dbReference>
<dbReference type="Pfam" id="PF05603">
    <property type="entry name" value="Hikeshi-like_N"/>
    <property type="match status" value="1"/>
</dbReference>
<name>A0AAV7XWR0_9NEOP</name>
<evidence type="ECO:0008006" key="6">
    <source>
        <dbReference type="Google" id="ProtNLM"/>
    </source>
</evidence>
<organism evidence="4 5">
    <name type="scientific">Megalurothrips usitatus</name>
    <name type="common">bean blossom thrips</name>
    <dbReference type="NCBI Taxonomy" id="439358"/>
    <lineage>
        <taxon>Eukaryota</taxon>
        <taxon>Metazoa</taxon>
        <taxon>Ecdysozoa</taxon>
        <taxon>Arthropoda</taxon>
        <taxon>Hexapoda</taxon>
        <taxon>Insecta</taxon>
        <taxon>Pterygota</taxon>
        <taxon>Neoptera</taxon>
        <taxon>Paraneoptera</taxon>
        <taxon>Thysanoptera</taxon>
        <taxon>Terebrantia</taxon>
        <taxon>Thripoidea</taxon>
        <taxon>Thripidae</taxon>
        <taxon>Megalurothrips</taxon>
    </lineage>
</organism>
<dbReference type="PANTHER" id="PTHR12925">
    <property type="entry name" value="HIKESHI FAMILY MEMBER"/>
    <property type="match status" value="1"/>
</dbReference>
<dbReference type="AlphaFoldDB" id="A0AAV7XWR0"/>